<feature type="domain" description="Calcineurin-like phosphoesterase" evidence="1">
    <location>
        <begin position="5"/>
        <end position="171"/>
    </location>
</feature>
<dbReference type="GO" id="GO:0005737">
    <property type="term" value="C:cytoplasm"/>
    <property type="evidence" value="ECO:0007669"/>
    <property type="project" value="TreeGrafter"/>
</dbReference>
<accession>A0A3G8YRI2</accession>
<evidence type="ECO:0000313" key="3">
    <source>
        <dbReference type="Proteomes" id="UP000276417"/>
    </source>
</evidence>
<dbReference type="AlphaFoldDB" id="A0A3G8YRI2"/>
<gene>
    <name evidence="2" type="ORF">EHF33_06845</name>
</gene>
<proteinExistence type="predicted"/>
<dbReference type="Pfam" id="PF00149">
    <property type="entry name" value="Metallophos"/>
    <property type="match status" value="1"/>
</dbReference>
<dbReference type="PANTHER" id="PTHR42850:SF2">
    <property type="entry name" value="BLL5683 PROTEIN"/>
    <property type="match status" value="1"/>
</dbReference>
<name>A0A3G8YRI2_9DEIO</name>
<dbReference type="InterPro" id="IPR011152">
    <property type="entry name" value="Pesterase_MJ0912"/>
</dbReference>
<dbReference type="Gene3D" id="3.60.21.10">
    <property type="match status" value="1"/>
</dbReference>
<dbReference type="Proteomes" id="UP000276417">
    <property type="component" value="Chromosome 1"/>
</dbReference>
<dbReference type="EMBL" id="CP034183">
    <property type="protein sequence ID" value="AZI43836.1"/>
    <property type="molecule type" value="Genomic_DNA"/>
</dbReference>
<dbReference type="SUPFAM" id="SSF56300">
    <property type="entry name" value="Metallo-dependent phosphatases"/>
    <property type="match status" value="1"/>
</dbReference>
<evidence type="ECO:0000259" key="1">
    <source>
        <dbReference type="Pfam" id="PF00149"/>
    </source>
</evidence>
<keyword evidence="3" id="KW-1185">Reference proteome</keyword>
<evidence type="ECO:0000313" key="2">
    <source>
        <dbReference type="EMBL" id="AZI43836.1"/>
    </source>
</evidence>
<reference evidence="2 3" key="1">
    <citation type="submission" date="2018-11" db="EMBL/GenBank/DDBJ databases">
        <title>Deinococcus shelandsis sp. nov., isolated from South Shetland Islands soil of Antarctica.</title>
        <authorList>
            <person name="Tian J."/>
        </authorList>
    </citation>
    <scope>NUCLEOTIDE SEQUENCE [LARGE SCALE GENOMIC DNA]</scope>
    <source>
        <strain evidence="2 3">S14-83T</strain>
    </source>
</reference>
<dbReference type="OrthoDB" id="9813918at2"/>
<dbReference type="PANTHER" id="PTHR42850">
    <property type="entry name" value="METALLOPHOSPHOESTERASE"/>
    <property type="match status" value="1"/>
</dbReference>
<dbReference type="InterPro" id="IPR029052">
    <property type="entry name" value="Metallo-depent_PP-like"/>
</dbReference>
<dbReference type="KEGG" id="dph:EHF33_06845"/>
<dbReference type="InterPro" id="IPR004843">
    <property type="entry name" value="Calcineurin-like_PHP"/>
</dbReference>
<dbReference type="InterPro" id="IPR050126">
    <property type="entry name" value="Ap4A_hydrolase"/>
</dbReference>
<organism evidence="2 3">
    <name type="scientific">Deinococcus psychrotolerans</name>
    <dbReference type="NCBI Taxonomy" id="2489213"/>
    <lineage>
        <taxon>Bacteria</taxon>
        <taxon>Thermotogati</taxon>
        <taxon>Deinococcota</taxon>
        <taxon>Deinococci</taxon>
        <taxon>Deinococcales</taxon>
        <taxon>Deinococcaceae</taxon>
        <taxon>Deinococcus</taxon>
    </lineage>
</organism>
<sequence>MRRVRLAFIADIHGNHDALAAVLADIQTQGADLLYVNGDVVNRGPDSVRAVETLLNLPTPPTFVLGNHDDLMRLWLTRDSTLPGDWFEDPFWAATAWSAGQLDQAGLIAPLLTWPMTQRLSWSGLPTIELAHGTAAHYRESLSQHTPEQRLTELLDEADVQVLIGSHTHKPMVRAVEGGRLVLNTGAVGAPFNEDPRAQYLLLDSVQGMEQGRWKATLRAVPYDRSGVLGRFESSGLLREGGVSAEIFREEVRLARSLYTPYWMWTAEGGKPRTTETWRQFQAEFPERFL</sequence>
<dbReference type="GO" id="GO:0016791">
    <property type="term" value="F:phosphatase activity"/>
    <property type="evidence" value="ECO:0007669"/>
    <property type="project" value="TreeGrafter"/>
</dbReference>
<dbReference type="PIRSF" id="PIRSF000883">
    <property type="entry name" value="Pesterase_MJ0912"/>
    <property type="match status" value="1"/>
</dbReference>
<protein>
    <submittedName>
        <fullName evidence="2">Metallophosphoesterase</fullName>
    </submittedName>
</protein>